<protein>
    <recommendedName>
        <fullName evidence="8">G3BP-like protein</fullName>
    </recommendedName>
</protein>
<dbReference type="CDD" id="cd00780">
    <property type="entry name" value="NTF2"/>
    <property type="match status" value="1"/>
</dbReference>
<dbReference type="SMART" id="SM00360">
    <property type="entry name" value="RRM"/>
    <property type="match status" value="1"/>
</dbReference>
<feature type="region of interest" description="Disordered" evidence="3">
    <location>
        <begin position="422"/>
        <end position="469"/>
    </location>
</feature>
<dbReference type="InterPro" id="IPR000504">
    <property type="entry name" value="RRM_dom"/>
</dbReference>
<dbReference type="InterPro" id="IPR012677">
    <property type="entry name" value="Nucleotide-bd_a/b_plait_sf"/>
</dbReference>
<dbReference type="PANTHER" id="PTHR10693">
    <property type="entry name" value="RAS GTPASE-ACTIVATING PROTEIN-BINDING PROTEIN"/>
    <property type="match status" value="1"/>
</dbReference>
<dbReference type="Gene3D" id="3.10.450.50">
    <property type="match status" value="1"/>
</dbReference>
<dbReference type="PROSITE" id="PS50102">
    <property type="entry name" value="RRM"/>
    <property type="match status" value="1"/>
</dbReference>
<evidence type="ECO:0000256" key="2">
    <source>
        <dbReference type="PROSITE-ProRule" id="PRU00176"/>
    </source>
</evidence>
<dbReference type="InterPro" id="IPR002075">
    <property type="entry name" value="NTF2_dom"/>
</dbReference>
<organism evidence="6 7">
    <name type="scientific">Liquidambar formosana</name>
    <name type="common">Formosan gum</name>
    <dbReference type="NCBI Taxonomy" id="63359"/>
    <lineage>
        <taxon>Eukaryota</taxon>
        <taxon>Viridiplantae</taxon>
        <taxon>Streptophyta</taxon>
        <taxon>Embryophyta</taxon>
        <taxon>Tracheophyta</taxon>
        <taxon>Spermatophyta</taxon>
        <taxon>Magnoliopsida</taxon>
        <taxon>eudicotyledons</taxon>
        <taxon>Gunneridae</taxon>
        <taxon>Pentapetalae</taxon>
        <taxon>Saxifragales</taxon>
        <taxon>Altingiaceae</taxon>
        <taxon>Liquidambar</taxon>
    </lineage>
</organism>
<feature type="compositionally biased region" description="Polar residues" evidence="3">
    <location>
        <begin position="456"/>
        <end position="469"/>
    </location>
</feature>
<dbReference type="Proteomes" id="UP001415857">
    <property type="component" value="Unassembled WGS sequence"/>
</dbReference>
<evidence type="ECO:0000256" key="1">
    <source>
        <dbReference type="ARBA" id="ARBA00022884"/>
    </source>
</evidence>
<dbReference type="EMBL" id="JBBPBK010000003">
    <property type="protein sequence ID" value="KAK9289023.1"/>
    <property type="molecule type" value="Genomic_DNA"/>
</dbReference>
<accession>A0AAP0S0W9</accession>
<feature type="domain" description="RRM" evidence="4">
    <location>
        <begin position="316"/>
        <end position="393"/>
    </location>
</feature>
<dbReference type="InterPro" id="IPR032710">
    <property type="entry name" value="NTF2-like_dom_sf"/>
</dbReference>
<dbReference type="PANTHER" id="PTHR10693:SF58">
    <property type="entry name" value="OS02G0131700 PROTEIN"/>
    <property type="match status" value="1"/>
</dbReference>
<feature type="compositionally biased region" description="Polar residues" evidence="3">
    <location>
        <begin position="258"/>
        <end position="273"/>
    </location>
</feature>
<sequence>MTTPFAYQVTAAQVGTYFVGQYYSFLQQQPDVVHQFYTDASTMLRIDGNTREAASAMLQIHTLIMSLSYTGIEVKTAHSLESWNGGVIVMVSGSVQIKNFSDRRKFVQTFFLAPQEKGFFVLNDIFHFIDEEPVHQHPAALLAQTNLDSKLNASTTISEPAVSNYMMGGDIQAREFVSSANVEENGPVKNYNFPEQRLQHIPQTENILEDNSAEESNGLLENTVNAVQEPLPAPVDEPLGEPQKHTYASILRVAKGQSAPSVAPQPSLNQNKLPASEWQSTPQPTTQQSFASSAFERTGAEVAEEVSAMEDEGEIKSVYVRNLPSTISTSEIEEQFKNFGKLKPDGVVIRNRKDFGVCYAFVEFEDITGVQNAVKASTVLIAGRKVYIEERRPNINNLSRGGRRGRGRGSYHTEASRGRLGARFGRGIGQDGGERDYRPRGNGFYRQGPRQDRGFSGNQLSTNGQNPSE</sequence>
<dbReference type="GO" id="GO:1990904">
    <property type="term" value="C:ribonucleoprotein complex"/>
    <property type="evidence" value="ECO:0007669"/>
    <property type="project" value="TreeGrafter"/>
</dbReference>
<dbReference type="SUPFAM" id="SSF54928">
    <property type="entry name" value="RNA-binding domain, RBD"/>
    <property type="match status" value="1"/>
</dbReference>
<dbReference type="GO" id="GO:0005829">
    <property type="term" value="C:cytosol"/>
    <property type="evidence" value="ECO:0007669"/>
    <property type="project" value="TreeGrafter"/>
</dbReference>
<evidence type="ECO:0008006" key="8">
    <source>
        <dbReference type="Google" id="ProtNLM"/>
    </source>
</evidence>
<dbReference type="Pfam" id="PF02136">
    <property type="entry name" value="NTF2"/>
    <property type="match status" value="1"/>
</dbReference>
<reference evidence="6 7" key="1">
    <citation type="journal article" date="2024" name="Plant J.">
        <title>Genome sequences and population genomics reveal climatic adaptation and genomic divergence between two closely related sweetgum species.</title>
        <authorList>
            <person name="Xu W.Q."/>
            <person name="Ren C.Q."/>
            <person name="Zhang X.Y."/>
            <person name="Comes H.P."/>
            <person name="Liu X.H."/>
            <person name="Li Y.G."/>
            <person name="Kettle C.J."/>
            <person name="Jalonen R."/>
            <person name="Gaisberger H."/>
            <person name="Ma Y.Z."/>
            <person name="Qiu Y.X."/>
        </authorList>
    </citation>
    <scope>NUCLEOTIDE SEQUENCE [LARGE SCALE GENOMIC DNA]</scope>
    <source>
        <strain evidence="6">Hangzhou</strain>
    </source>
</reference>
<dbReference type="SUPFAM" id="SSF54427">
    <property type="entry name" value="NTF2-like"/>
    <property type="match status" value="1"/>
</dbReference>
<feature type="region of interest" description="Disordered" evidence="3">
    <location>
        <begin position="258"/>
        <end position="286"/>
    </location>
</feature>
<dbReference type="Gene3D" id="3.30.70.330">
    <property type="match status" value="1"/>
</dbReference>
<feature type="region of interest" description="Disordered" evidence="3">
    <location>
        <begin position="397"/>
        <end position="416"/>
    </location>
</feature>
<dbReference type="PROSITE" id="PS50177">
    <property type="entry name" value="NTF2_DOMAIN"/>
    <property type="match status" value="1"/>
</dbReference>
<keyword evidence="7" id="KW-1185">Reference proteome</keyword>
<dbReference type="InterPro" id="IPR018222">
    <property type="entry name" value="Nuclear_transport_factor_2_euk"/>
</dbReference>
<evidence type="ECO:0000313" key="6">
    <source>
        <dbReference type="EMBL" id="KAK9289023.1"/>
    </source>
</evidence>
<dbReference type="InterPro" id="IPR035979">
    <property type="entry name" value="RBD_domain_sf"/>
</dbReference>
<dbReference type="CDD" id="cd00590">
    <property type="entry name" value="RRM_SF"/>
    <property type="match status" value="1"/>
</dbReference>
<evidence type="ECO:0000313" key="7">
    <source>
        <dbReference type="Proteomes" id="UP001415857"/>
    </source>
</evidence>
<dbReference type="InterPro" id="IPR039539">
    <property type="entry name" value="Ras_GTPase_bind_prot"/>
</dbReference>
<dbReference type="FunFam" id="3.10.450.50:FF:000003">
    <property type="entry name" value="Nuclear transport factor 2 family protein"/>
    <property type="match status" value="1"/>
</dbReference>
<evidence type="ECO:0000259" key="5">
    <source>
        <dbReference type="PROSITE" id="PS50177"/>
    </source>
</evidence>
<comment type="caution">
    <text evidence="6">The sequence shown here is derived from an EMBL/GenBank/DDBJ whole genome shotgun (WGS) entry which is preliminary data.</text>
</comment>
<dbReference type="Pfam" id="PF00076">
    <property type="entry name" value="RRM_1"/>
    <property type="match status" value="1"/>
</dbReference>
<dbReference type="GO" id="GO:0003729">
    <property type="term" value="F:mRNA binding"/>
    <property type="evidence" value="ECO:0007669"/>
    <property type="project" value="TreeGrafter"/>
</dbReference>
<evidence type="ECO:0000259" key="4">
    <source>
        <dbReference type="PROSITE" id="PS50102"/>
    </source>
</evidence>
<dbReference type="AlphaFoldDB" id="A0AAP0S0W9"/>
<evidence type="ECO:0000256" key="3">
    <source>
        <dbReference type="SAM" id="MobiDB-lite"/>
    </source>
</evidence>
<name>A0AAP0S0W9_LIQFO</name>
<gene>
    <name evidence="6" type="ORF">L1049_017494</name>
</gene>
<feature type="domain" description="NTF2" evidence="5">
    <location>
        <begin position="14"/>
        <end position="128"/>
    </location>
</feature>
<keyword evidence="1 2" id="KW-0694">RNA-binding</keyword>
<proteinExistence type="predicted"/>